<dbReference type="Pfam" id="PF13384">
    <property type="entry name" value="HTH_23"/>
    <property type="match status" value="1"/>
</dbReference>
<comment type="similarity">
    <text evidence="1">Belongs to the SorC transcriptional regulatory family.</text>
</comment>
<organism evidence="6 7">
    <name type="scientific">Corynebacterium uropygiale</name>
    <dbReference type="NCBI Taxonomy" id="1775911"/>
    <lineage>
        <taxon>Bacteria</taxon>
        <taxon>Bacillati</taxon>
        <taxon>Actinomycetota</taxon>
        <taxon>Actinomycetes</taxon>
        <taxon>Mycobacteriales</taxon>
        <taxon>Corynebacteriaceae</taxon>
        <taxon>Corynebacterium</taxon>
    </lineage>
</organism>
<dbReference type="PANTHER" id="PTHR34294:SF1">
    <property type="entry name" value="TRANSCRIPTIONAL REGULATOR LSRR"/>
    <property type="match status" value="1"/>
</dbReference>
<sequence>MENRDEQALRAAKLYYLTGLGQAEVAKELGVSRPTVSKLLKHAKERGFVVIEVHDPRESSGEVAERLMNRYRPYGVREVRVVEAPRDRLEELLRELGRAGAEILTREVQDGDQVGVSWGRTMYALAKSLEYSPRHGVEIVQLKGGMSYTRKSTNDMETINLFCRAFDADARTLPLPVIFDNAETKRIVESDRHIASLLERGRNTDIAVFTVGHVHPDSLPLTLGYLRDEEIEALATEAVGDVCSRFFNERGEIAIPEINDRTVGISVEDLAERPVKILVAGGRWKAAAIDTAVRMGLASHLVTDVDTAEEILAQPEVH</sequence>
<keyword evidence="3" id="KW-0238">DNA-binding</keyword>
<dbReference type="Pfam" id="PF04198">
    <property type="entry name" value="Sugar-bind"/>
    <property type="match status" value="1"/>
</dbReference>
<dbReference type="GO" id="GO:0003677">
    <property type="term" value="F:DNA binding"/>
    <property type="evidence" value="ECO:0007669"/>
    <property type="project" value="UniProtKB-KW"/>
</dbReference>
<dbReference type="Proteomes" id="UP001139336">
    <property type="component" value="Unassembled WGS sequence"/>
</dbReference>
<accession>A0A9X1QN16</accession>
<evidence type="ECO:0000256" key="2">
    <source>
        <dbReference type="ARBA" id="ARBA00023015"/>
    </source>
</evidence>
<evidence type="ECO:0000313" key="6">
    <source>
        <dbReference type="EMBL" id="MCF4006357.1"/>
    </source>
</evidence>
<dbReference type="RefSeq" id="WP_236118503.1">
    <property type="nucleotide sequence ID" value="NZ_JAKGSI010000002.1"/>
</dbReference>
<name>A0A9X1QN16_9CORY</name>
<dbReference type="InterPro" id="IPR009057">
    <property type="entry name" value="Homeodomain-like_sf"/>
</dbReference>
<keyword evidence="4" id="KW-0804">Transcription</keyword>
<dbReference type="GO" id="GO:0030246">
    <property type="term" value="F:carbohydrate binding"/>
    <property type="evidence" value="ECO:0007669"/>
    <property type="project" value="InterPro"/>
</dbReference>
<gene>
    <name evidence="6" type="ORF">L1O03_04070</name>
</gene>
<dbReference type="InterPro" id="IPR036388">
    <property type="entry name" value="WH-like_DNA-bd_sf"/>
</dbReference>
<dbReference type="Gene3D" id="1.10.10.10">
    <property type="entry name" value="Winged helix-like DNA-binding domain superfamily/Winged helix DNA-binding domain"/>
    <property type="match status" value="1"/>
</dbReference>
<dbReference type="PANTHER" id="PTHR34294">
    <property type="entry name" value="TRANSCRIPTIONAL REGULATOR-RELATED"/>
    <property type="match status" value="1"/>
</dbReference>
<evidence type="ECO:0000259" key="5">
    <source>
        <dbReference type="Pfam" id="PF04198"/>
    </source>
</evidence>
<dbReference type="AlphaFoldDB" id="A0A9X1QN16"/>
<dbReference type="Gene3D" id="3.40.50.1360">
    <property type="match status" value="1"/>
</dbReference>
<dbReference type="InterPro" id="IPR051054">
    <property type="entry name" value="SorC_transcr_regulators"/>
</dbReference>
<protein>
    <submittedName>
        <fullName evidence="6">Sugar-binding transcriptional regulator</fullName>
    </submittedName>
</protein>
<keyword evidence="7" id="KW-1185">Reference proteome</keyword>
<feature type="domain" description="Sugar-binding" evidence="5">
    <location>
        <begin position="63"/>
        <end position="313"/>
    </location>
</feature>
<dbReference type="EMBL" id="JAKGSI010000002">
    <property type="protein sequence ID" value="MCF4006357.1"/>
    <property type="molecule type" value="Genomic_DNA"/>
</dbReference>
<comment type="caution">
    <text evidence="6">The sequence shown here is derived from an EMBL/GenBank/DDBJ whole genome shotgun (WGS) entry which is preliminary data.</text>
</comment>
<evidence type="ECO:0000313" key="7">
    <source>
        <dbReference type="Proteomes" id="UP001139336"/>
    </source>
</evidence>
<keyword evidence="2" id="KW-0805">Transcription regulation</keyword>
<evidence type="ECO:0000256" key="1">
    <source>
        <dbReference type="ARBA" id="ARBA00010466"/>
    </source>
</evidence>
<evidence type="ECO:0000256" key="4">
    <source>
        <dbReference type="ARBA" id="ARBA00023163"/>
    </source>
</evidence>
<dbReference type="SUPFAM" id="SSF100950">
    <property type="entry name" value="NagB/RpiA/CoA transferase-like"/>
    <property type="match status" value="1"/>
</dbReference>
<dbReference type="SUPFAM" id="SSF46689">
    <property type="entry name" value="Homeodomain-like"/>
    <property type="match status" value="1"/>
</dbReference>
<proteinExistence type="inferred from homology"/>
<dbReference type="InterPro" id="IPR007324">
    <property type="entry name" value="Sugar-bd_dom_put"/>
</dbReference>
<dbReference type="InterPro" id="IPR037171">
    <property type="entry name" value="NagB/RpiA_transferase-like"/>
</dbReference>
<evidence type="ECO:0000256" key="3">
    <source>
        <dbReference type="ARBA" id="ARBA00023125"/>
    </source>
</evidence>
<reference evidence="6" key="1">
    <citation type="submission" date="2022-01" db="EMBL/GenBank/DDBJ databases">
        <title>Corynebacterium sp. nov isolated from isolated from the feces of the greater white-fronted geese (Anser albifrons) at Poyang Lake, PR China.</title>
        <authorList>
            <person name="Liu Q."/>
        </authorList>
    </citation>
    <scope>NUCLEOTIDE SEQUENCE</scope>
    <source>
        <strain evidence="6">JCM 32435</strain>
    </source>
</reference>